<evidence type="ECO:0000313" key="2">
    <source>
        <dbReference type="Proteomes" id="UP000423065"/>
    </source>
</evidence>
<dbReference type="Proteomes" id="UP000423065">
    <property type="component" value="Segment"/>
</dbReference>
<protein>
    <submittedName>
        <fullName evidence="1">Ribbon-helix-helix DNA binding domain protein</fullName>
    </submittedName>
</protein>
<dbReference type="RefSeq" id="YP_010059576.1">
    <property type="nucleotide sequence ID" value="NC_054726.1"/>
</dbReference>
<dbReference type="EMBL" id="MN586040">
    <property type="protein sequence ID" value="QGJ94962.1"/>
    <property type="molecule type" value="Genomic_DNA"/>
</dbReference>
<keyword evidence="2" id="KW-1185">Reference proteome</keyword>
<proteinExistence type="predicted"/>
<name>A0A649VSP9_9CAUD</name>
<organism evidence="1 2">
    <name type="scientific">Gordonia phage Stormageddon</name>
    <dbReference type="NCBI Taxonomy" id="2656541"/>
    <lineage>
        <taxon>Viruses</taxon>
        <taxon>Duplodnaviria</taxon>
        <taxon>Heunggongvirae</taxon>
        <taxon>Uroviricota</taxon>
        <taxon>Caudoviricetes</taxon>
        <taxon>Stormageddonvirus</taxon>
        <taxon>Stormageddonvirus Stormageddon</taxon>
    </lineage>
</organism>
<sequence length="75" mass="8404">MARPLDKPPVRPNVILEEETAQMLYDICKARGDTVTTTVRRAIRLLHAIEKENREGNQLAIEAPDGRIIGKVVVL</sequence>
<dbReference type="KEGG" id="vg:64766809"/>
<dbReference type="GeneID" id="64766809"/>
<gene>
    <name evidence="1" type="primary">101</name>
    <name evidence="1" type="ORF">SEA_STORMAGEDDON_101</name>
</gene>
<reference evidence="1 2" key="1">
    <citation type="submission" date="2019-10" db="EMBL/GenBank/DDBJ databases">
        <authorList>
            <person name="Garlena R.A."/>
            <person name="Russell D.A."/>
            <person name="Pope W.H."/>
            <person name="Jacobs-Sera D."/>
            <person name="Hatfull G.F."/>
        </authorList>
    </citation>
    <scope>NUCLEOTIDE SEQUENCE [LARGE SCALE GENOMIC DNA]</scope>
</reference>
<accession>A0A649VSP9</accession>
<evidence type="ECO:0000313" key="1">
    <source>
        <dbReference type="EMBL" id="QGJ94962.1"/>
    </source>
</evidence>